<dbReference type="Pfam" id="PF08447">
    <property type="entry name" value="PAS_3"/>
    <property type="match status" value="1"/>
</dbReference>
<dbReference type="PROSITE" id="PS50111">
    <property type="entry name" value="CHEMOTAXIS_TRANSDUC_2"/>
    <property type="match status" value="1"/>
</dbReference>
<dbReference type="EMBL" id="FONN01000001">
    <property type="protein sequence ID" value="SFE22227.1"/>
    <property type="molecule type" value="Genomic_DNA"/>
</dbReference>
<dbReference type="PANTHER" id="PTHR32089">
    <property type="entry name" value="METHYL-ACCEPTING CHEMOTAXIS PROTEIN MCPB"/>
    <property type="match status" value="1"/>
</dbReference>
<feature type="domain" description="PAC" evidence="5">
    <location>
        <begin position="87"/>
        <end position="141"/>
    </location>
</feature>
<evidence type="ECO:0000259" key="4">
    <source>
        <dbReference type="PROSITE" id="PS50112"/>
    </source>
</evidence>
<dbReference type="InterPro" id="IPR000700">
    <property type="entry name" value="PAS-assoc_C"/>
</dbReference>
<dbReference type="InterPro" id="IPR004089">
    <property type="entry name" value="MCPsignal_dom"/>
</dbReference>
<dbReference type="SUPFAM" id="SSF58104">
    <property type="entry name" value="Methyl-accepting chemotaxis protein (MCP) signaling domain"/>
    <property type="match status" value="1"/>
</dbReference>
<evidence type="ECO:0000259" key="3">
    <source>
        <dbReference type="PROSITE" id="PS50111"/>
    </source>
</evidence>
<dbReference type="PROSITE" id="PS50113">
    <property type="entry name" value="PAC"/>
    <property type="match status" value="1"/>
</dbReference>
<protein>
    <submittedName>
        <fullName evidence="6">Methyl-accepting chemotaxis sensory transducer with Pas/Pac sensor</fullName>
    </submittedName>
</protein>
<reference evidence="7" key="1">
    <citation type="submission" date="2016-10" db="EMBL/GenBank/DDBJ databases">
        <authorList>
            <person name="Varghese N."/>
            <person name="Submissions S."/>
        </authorList>
    </citation>
    <scope>NUCLEOTIDE SEQUENCE [LARGE SCALE GENOMIC DNA]</scope>
    <source>
        <strain evidence="7">CGMCC 1.10223</strain>
    </source>
</reference>
<sequence>MRDVVQLVSQSTQVLDGKAVLSALEQSLAMIEFNLQGEVLWANDQFAKAMGYAAHELPGENHRQFCRPDFANSTDYKQFWDNLRKGIAFQEKIVRVAKDGASIWLEATYMPVCNEEGVPVAIVKVATDISAREKAVVKMTDEMQQMAADLLERTQKGINRSEQVASVIEHVVSDNAIQIDFLQTLEQQTQAVRGIVQTIRDFASQTNLLALNAAIEAAHAGEHGRGFNIVAMEVKKLAQHVQAAASEIQNSLEGISKQVDKVSGSSKSSREAIISSKHEIKQAVGDFAGIREAAGKLDEQAKVLNQML</sequence>
<gene>
    <name evidence="6" type="ORF">SAMN04487969_101740</name>
</gene>
<evidence type="ECO:0000313" key="6">
    <source>
        <dbReference type="EMBL" id="SFE22227.1"/>
    </source>
</evidence>
<feature type="domain" description="PAS" evidence="4">
    <location>
        <begin position="30"/>
        <end position="69"/>
    </location>
</feature>
<dbReference type="RefSeq" id="WP_046230861.1">
    <property type="nucleotide sequence ID" value="NZ_FONN01000001.1"/>
</dbReference>
<dbReference type="InterPro" id="IPR035965">
    <property type="entry name" value="PAS-like_dom_sf"/>
</dbReference>
<feature type="domain" description="Methyl-accepting transducer" evidence="3">
    <location>
        <begin position="128"/>
        <end position="308"/>
    </location>
</feature>
<proteinExistence type="predicted"/>
<dbReference type="PANTHER" id="PTHR32089:SF112">
    <property type="entry name" value="LYSOZYME-LIKE PROTEIN-RELATED"/>
    <property type="match status" value="1"/>
</dbReference>
<evidence type="ECO:0000256" key="2">
    <source>
        <dbReference type="PROSITE-ProRule" id="PRU00284"/>
    </source>
</evidence>
<dbReference type="Pfam" id="PF00015">
    <property type="entry name" value="MCPsignal"/>
    <property type="match status" value="1"/>
</dbReference>
<dbReference type="PROSITE" id="PS50112">
    <property type="entry name" value="PAS"/>
    <property type="match status" value="1"/>
</dbReference>
<keyword evidence="1 2" id="KW-0807">Transducer</keyword>
<dbReference type="Gene3D" id="3.30.450.20">
    <property type="entry name" value="PAS domain"/>
    <property type="match status" value="1"/>
</dbReference>
<organism evidence="6 7">
    <name type="scientific">Paenibacillus algorifonticola</name>
    <dbReference type="NCBI Taxonomy" id="684063"/>
    <lineage>
        <taxon>Bacteria</taxon>
        <taxon>Bacillati</taxon>
        <taxon>Bacillota</taxon>
        <taxon>Bacilli</taxon>
        <taxon>Bacillales</taxon>
        <taxon>Paenibacillaceae</taxon>
        <taxon>Paenibacillus</taxon>
    </lineage>
</organism>
<name>A0A1I1YRT5_9BACL</name>
<dbReference type="SUPFAM" id="SSF55785">
    <property type="entry name" value="PYP-like sensor domain (PAS domain)"/>
    <property type="match status" value="1"/>
</dbReference>
<dbReference type="InterPro" id="IPR013655">
    <property type="entry name" value="PAS_fold_3"/>
</dbReference>
<dbReference type="AlphaFoldDB" id="A0A1I1YRT5"/>
<dbReference type="Gene3D" id="1.10.287.950">
    <property type="entry name" value="Methyl-accepting chemotaxis protein"/>
    <property type="match status" value="1"/>
</dbReference>
<dbReference type="SMART" id="SM00283">
    <property type="entry name" value="MA"/>
    <property type="match status" value="1"/>
</dbReference>
<evidence type="ECO:0000259" key="5">
    <source>
        <dbReference type="PROSITE" id="PS50113"/>
    </source>
</evidence>
<dbReference type="CDD" id="cd00130">
    <property type="entry name" value="PAS"/>
    <property type="match status" value="1"/>
</dbReference>
<dbReference type="Proteomes" id="UP000183410">
    <property type="component" value="Unassembled WGS sequence"/>
</dbReference>
<dbReference type="GO" id="GO:0016020">
    <property type="term" value="C:membrane"/>
    <property type="evidence" value="ECO:0007669"/>
    <property type="project" value="InterPro"/>
</dbReference>
<evidence type="ECO:0000313" key="7">
    <source>
        <dbReference type="Proteomes" id="UP000183410"/>
    </source>
</evidence>
<dbReference type="GO" id="GO:0007165">
    <property type="term" value="P:signal transduction"/>
    <property type="evidence" value="ECO:0007669"/>
    <property type="project" value="UniProtKB-KW"/>
</dbReference>
<dbReference type="NCBIfam" id="TIGR00229">
    <property type="entry name" value="sensory_box"/>
    <property type="match status" value="1"/>
</dbReference>
<evidence type="ECO:0000256" key="1">
    <source>
        <dbReference type="ARBA" id="ARBA00023224"/>
    </source>
</evidence>
<accession>A0A1I1YRT5</accession>
<dbReference type="InterPro" id="IPR000014">
    <property type="entry name" value="PAS"/>
</dbReference>
<keyword evidence="7" id="KW-1185">Reference proteome</keyword>